<dbReference type="RefSeq" id="WP_095406445.1">
    <property type="nucleotide sequence ID" value="NZ_NOJZ02000011.1"/>
</dbReference>
<keyword evidence="2 4" id="KW-0032">Aminotransferase</keyword>
<accession>A0A371ISQ8</accession>
<dbReference type="Gene3D" id="3.90.1150.10">
    <property type="entry name" value="Aspartate Aminotransferase, domain 1"/>
    <property type="match status" value="1"/>
</dbReference>
<comment type="similarity">
    <text evidence="4">Belongs to the class-I pyridoxal-phosphate-dependent aminotransferase family.</text>
</comment>
<dbReference type="Pfam" id="PF00155">
    <property type="entry name" value="Aminotran_1_2"/>
    <property type="match status" value="1"/>
</dbReference>
<dbReference type="SUPFAM" id="SSF53383">
    <property type="entry name" value="PLP-dependent transferases"/>
    <property type="match status" value="1"/>
</dbReference>
<keyword evidence="3 4" id="KW-0808">Transferase</keyword>
<comment type="cofactor">
    <cofactor evidence="1 4">
        <name>pyridoxal 5'-phosphate</name>
        <dbReference type="ChEBI" id="CHEBI:597326"/>
    </cofactor>
</comment>
<evidence type="ECO:0000256" key="2">
    <source>
        <dbReference type="ARBA" id="ARBA00022576"/>
    </source>
</evidence>
<organism evidence="6 7">
    <name type="scientific">Romboutsia maritimum</name>
    <dbReference type="NCBI Taxonomy" id="2020948"/>
    <lineage>
        <taxon>Bacteria</taxon>
        <taxon>Bacillati</taxon>
        <taxon>Bacillota</taxon>
        <taxon>Clostridia</taxon>
        <taxon>Peptostreptococcales</taxon>
        <taxon>Peptostreptococcaceae</taxon>
        <taxon>Romboutsia</taxon>
    </lineage>
</organism>
<keyword evidence="7" id="KW-1185">Reference proteome</keyword>
<dbReference type="PANTHER" id="PTHR42832">
    <property type="entry name" value="AMINO ACID AMINOTRANSFERASE"/>
    <property type="match status" value="1"/>
</dbReference>
<sequence>MDSIDSIVANRFGNLSFFSTSSRLYKFEKIKNITTRVKLKHPNINLIDMGVGEPDKMADESIINILNLEARKPENRFYADNGILEFQEAACKYMKNIYNIDWLTTENIIHGIGSKSILSMIPLGFINPGDICLMTVPGYPILGTYTKFLGGEVYNLPLCEENGFFPDLENIPKDILKKSKLLYINYPNNPTGQVATKEFYEYVVNFGKKNNIFIISDLAYGTLTYDGYKPLSIFNIDGSIDICMEIHSLSKSFNMTGWRLAFVVGSKKAIKLYSTIKGHTDSGQFRAIQKAGAYALDNYYLTDINRERYSRRFNLLVEVLEEVGFKAKKPKAGFYCYVPIPKGVKKGIRFNSAEEASLYILSNSLISTVPWDDCGAFLRFSVTYDADNIEDELIVMNELKLRLISLNLEF</sequence>
<evidence type="ECO:0000256" key="3">
    <source>
        <dbReference type="ARBA" id="ARBA00022679"/>
    </source>
</evidence>
<comment type="caution">
    <text evidence="6">The sequence shown here is derived from an EMBL/GenBank/DDBJ whole genome shotgun (WGS) entry which is preliminary data.</text>
</comment>
<dbReference type="InterPro" id="IPR050881">
    <property type="entry name" value="LL-DAP_aminotransferase"/>
</dbReference>
<dbReference type="InterPro" id="IPR004838">
    <property type="entry name" value="NHTrfase_class1_PyrdxlP-BS"/>
</dbReference>
<reference evidence="6 7" key="1">
    <citation type="journal article" date="2017" name="Genome Announc.">
        <title>Draft Genome Sequence of Romboutsia maritimum sp. nov. Strain CCRI-22766(T), Isolated from Coastal Estuarine Mud.</title>
        <authorList>
            <person name="Maheux A.F."/>
            <person name="Boudreau D.K."/>
            <person name="Berube E."/>
            <person name="Boissinot M."/>
            <person name="Raymond F."/>
            <person name="Brodeur S."/>
            <person name="Corbeil J."/>
            <person name="Brightwell G."/>
            <person name="Broda D."/>
            <person name="Omar R.F."/>
            <person name="Bergeron M.G."/>
        </authorList>
    </citation>
    <scope>NUCLEOTIDE SEQUENCE [LARGE SCALE GENOMIC DNA]</scope>
    <source>
        <strain evidence="6 7">CCRI-22766</strain>
    </source>
</reference>
<dbReference type="CDD" id="cd00609">
    <property type="entry name" value="AAT_like"/>
    <property type="match status" value="1"/>
</dbReference>
<dbReference type="PROSITE" id="PS00105">
    <property type="entry name" value="AA_TRANSFER_CLASS_1"/>
    <property type="match status" value="1"/>
</dbReference>
<evidence type="ECO:0000256" key="4">
    <source>
        <dbReference type="RuleBase" id="RU000481"/>
    </source>
</evidence>
<dbReference type="InterPro" id="IPR015424">
    <property type="entry name" value="PyrdxlP-dep_Trfase"/>
</dbReference>
<protein>
    <recommendedName>
        <fullName evidence="4">Aminotransferase</fullName>
        <ecNumber evidence="4">2.6.1.-</ecNumber>
    </recommendedName>
</protein>
<dbReference type="EMBL" id="NOJZ02000011">
    <property type="protein sequence ID" value="RDY23512.1"/>
    <property type="molecule type" value="Genomic_DNA"/>
</dbReference>
<dbReference type="GO" id="GO:0030170">
    <property type="term" value="F:pyridoxal phosphate binding"/>
    <property type="evidence" value="ECO:0007669"/>
    <property type="project" value="InterPro"/>
</dbReference>
<dbReference type="PANTHER" id="PTHR42832:SF3">
    <property type="entry name" value="L-GLUTAMINE--4-(METHYLSULFANYL)-2-OXOBUTANOATE AMINOTRANSFERASE"/>
    <property type="match status" value="1"/>
</dbReference>
<dbReference type="EC" id="2.6.1.-" evidence="4"/>
<dbReference type="Proteomes" id="UP000243494">
    <property type="component" value="Unassembled WGS sequence"/>
</dbReference>
<gene>
    <name evidence="6" type="ORF">CHF27_007775</name>
</gene>
<dbReference type="InterPro" id="IPR015422">
    <property type="entry name" value="PyrdxlP-dep_Trfase_small"/>
</dbReference>
<feature type="domain" description="Aminotransferase class I/classII large" evidence="5">
    <location>
        <begin position="45"/>
        <end position="390"/>
    </location>
</feature>
<dbReference type="InterPro" id="IPR015421">
    <property type="entry name" value="PyrdxlP-dep_Trfase_major"/>
</dbReference>
<evidence type="ECO:0000313" key="7">
    <source>
        <dbReference type="Proteomes" id="UP000243494"/>
    </source>
</evidence>
<proteinExistence type="inferred from homology"/>
<dbReference type="Gene3D" id="3.40.640.10">
    <property type="entry name" value="Type I PLP-dependent aspartate aminotransferase-like (Major domain)"/>
    <property type="match status" value="1"/>
</dbReference>
<name>A0A371ISQ8_9FIRM</name>
<dbReference type="AlphaFoldDB" id="A0A371ISQ8"/>
<evidence type="ECO:0000313" key="6">
    <source>
        <dbReference type="EMBL" id="RDY23512.1"/>
    </source>
</evidence>
<evidence type="ECO:0000259" key="5">
    <source>
        <dbReference type="Pfam" id="PF00155"/>
    </source>
</evidence>
<dbReference type="GO" id="GO:0008483">
    <property type="term" value="F:transaminase activity"/>
    <property type="evidence" value="ECO:0007669"/>
    <property type="project" value="UniProtKB-KW"/>
</dbReference>
<dbReference type="NCBIfam" id="NF004937">
    <property type="entry name" value="PRK06290.1"/>
    <property type="match status" value="1"/>
</dbReference>
<dbReference type="InterPro" id="IPR004839">
    <property type="entry name" value="Aminotransferase_I/II_large"/>
</dbReference>
<dbReference type="OrthoDB" id="9802328at2"/>
<evidence type="ECO:0000256" key="1">
    <source>
        <dbReference type="ARBA" id="ARBA00001933"/>
    </source>
</evidence>